<feature type="transmembrane region" description="Helical" evidence="1">
    <location>
        <begin position="34"/>
        <end position="56"/>
    </location>
</feature>
<keyword evidence="1" id="KW-0812">Transmembrane</keyword>
<name>A0AAI8XQY3_MYCME</name>
<protein>
    <submittedName>
        <fullName evidence="2">Sulfolipid-1 exporter Sap</fullName>
    </submittedName>
</protein>
<gene>
    <name evidence="2" type="primary">sap_2</name>
    <name evidence="2" type="ORF">hbim_05527</name>
</gene>
<dbReference type="Pfam" id="PF11139">
    <property type="entry name" value="SfLAP"/>
    <property type="match status" value="1"/>
</dbReference>
<organism evidence="2 3">
    <name type="scientific">Mycolicibacterium mageritense</name>
    <name type="common">Mycobacterium mageritense</name>
    <dbReference type="NCBI Taxonomy" id="53462"/>
    <lineage>
        <taxon>Bacteria</taxon>
        <taxon>Bacillati</taxon>
        <taxon>Actinomycetota</taxon>
        <taxon>Actinomycetes</taxon>
        <taxon>Mycobacteriales</taxon>
        <taxon>Mycobacteriaceae</taxon>
        <taxon>Mycolicibacterium</taxon>
    </lineage>
</organism>
<reference evidence="2" key="1">
    <citation type="submission" date="2023-03" db="EMBL/GenBank/DDBJ databases">
        <title>Draft genome sequence of a Mycolicibacterium mageritense strain H4_3_1 isolated from a hybrid biological-inorganic system reactor.</title>
        <authorList>
            <person name="Feng X."/>
            <person name="Kazama D."/>
            <person name="Sato K."/>
            <person name="Kobayashi H."/>
        </authorList>
    </citation>
    <scope>NUCLEOTIDE SEQUENCE</scope>
    <source>
        <strain evidence="2">H4_3_1</strain>
    </source>
</reference>
<accession>A0AAI8XQY3</accession>
<dbReference type="InterPro" id="IPR021315">
    <property type="entry name" value="Gap/Sap"/>
</dbReference>
<dbReference type="Proteomes" id="UP001241092">
    <property type="component" value="Chromosome"/>
</dbReference>
<evidence type="ECO:0000313" key="3">
    <source>
        <dbReference type="Proteomes" id="UP001241092"/>
    </source>
</evidence>
<feature type="transmembrane region" description="Helical" evidence="1">
    <location>
        <begin position="144"/>
        <end position="163"/>
    </location>
</feature>
<keyword evidence="1" id="KW-0472">Membrane</keyword>
<keyword evidence="1" id="KW-1133">Transmembrane helix</keyword>
<feature type="transmembrane region" description="Helical" evidence="1">
    <location>
        <begin position="76"/>
        <end position="96"/>
    </location>
</feature>
<feature type="transmembrane region" description="Helical" evidence="1">
    <location>
        <begin position="225"/>
        <end position="243"/>
    </location>
</feature>
<dbReference type="RefSeq" id="WP_229479654.1">
    <property type="nucleotide sequence ID" value="NZ_AP027452.1"/>
</dbReference>
<dbReference type="AlphaFoldDB" id="A0AAI8XQY3"/>
<proteinExistence type="predicted"/>
<feature type="transmembrane region" description="Helical" evidence="1">
    <location>
        <begin position="6"/>
        <end position="27"/>
    </location>
</feature>
<evidence type="ECO:0000313" key="2">
    <source>
        <dbReference type="EMBL" id="BDY31571.1"/>
    </source>
</evidence>
<evidence type="ECO:0000256" key="1">
    <source>
        <dbReference type="SAM" id="Phobius"/>
    </source>
</evidence>
<feature type="transmembrane region" description="Helical" evidence="1">
    <location>
        <begin position="183"/>
        <end position="204"/>
    </location>
</feature>
<dbReference type="EMBL" id="AP027452">
    <property type="protein sequence ID" value="BDY31571.1"/>
    <property type="molecule type" value="Genomic_DNA"/>
</dbReference>
<sequence>MWSTVLVMAVVAACDPLRIGVVAYMLSRTHPIRLLAPFFLVAFTINVAVGAAVVFVFRDTTLGDGRAVSPGVEIGIGVAAVAIAVLSATGALDALIGRVRKKRTPVPVGGGDDPAEPAAPPSLDSLPVISKLPDGIKSALRGEAAWAAALLGLSNGLPTPYYLAAMAAALTSGAAVSQQMAALVVFNVVGFAAALVPLISFWIAPEATRIRVEQIYATMKARQRLVITVIAAAVGAFFIGLGISHL</sequence>